<dbReference type="OrthoDB" id="232498at2"/>
<dbReference type="Pfam" id="PF13371">
    <property type="entry name" value="TPR_9"/>
    <property type="match status" value="1"/>
</dbReference>
<dbReference type="PANTHER" id="PTHR31350:SF21">
    <property type="entry name" value="F-BOX ONLY PROTEIN 21"/>
    <property type="match status" value="1"/>
</dbReference>
<dbReference type="InterPro" id="IPR032698">
    <property type="entry name" value="SirB1_N"/>
</dbReference>
<feature type="domain" description="Protein SirB1 N-terminal" evidence="2">
    <location>
        <begin position="47"/>
        <end position="202"/>
    </location>
</feature>
<keyword evidence="4" id="KW-1185">Reference proteome</keyword>
<comment type="similarity">
    <text evidence="1">Belongs to the UPF0162 family.</text>
</comment>
<name>A0A2U9S5V1_9PROT</name>
<evidence type="ECO:0000259" key="2">
    <source>
        <dbReference type="Pfam" id="PF13369"/>
    </source>
</evidence>
<accession>A0A2U9S5V1</accession>
<evidence type="ECO:0000313" key="3">
    <source>
        <dbReference type="EMBL" id="AWU94935.1"/>
    </source>
</evidence>
<dbReference type="InterPro" id="IPR011990">
    <property type="entry name" value="TPR-like_helical_dom_sf"/>
</dbReference>
<protein>
    <recommendedName>
        <fullName evidence="2">Protein SirB1 N-terminal domain-containing protein</fullName>
    </recommendedName>
</protein>
<dbReference type="Proteomes" id="UP000249605">
    <property type="component" value="Chromosome"/>
</dbReference>
<evidence type="ECO:0000313" key="4">
    <source>
        <dbReference type="Proteomes" id="UP000249605"/>
    </source>
</evidence>
<sequence>MSNRAEAREILRRIGDQPDDEIDLAEAALALGALELPNADLAPYRAHIRAIVEDLAARVAAQDPARNPDADSLETRIAHLHAVIGGRHGYSGDHDTYDDLQNANLLRVIDRRRGLPVALGILYMHAARSQGWPMVGLNFPGHFLVRIEKDGARAILDPFNEGQTRSVVDLRDLLKATAGSAAELEPGHYQPVSNRDVLLRLQNNIKLRHLSAHEVPKALEVLEAMRLFAPHEPALWRETGLLEAHAGKLKDAITALETFMALTGDDHHRHQTASLIQQLKNRLN</sequence>
<dbReference type="RefSeq" id="WP_111067535.1">
    <property type="nucleotide sequence ID" value="NZ_CP029829.1"/>
</dbReference>
<proteinExistence type="inferred from homology"/>
<reference evidence="3 4" key="1">
    <citation type="journal article" date="2019" name="Int. J. Syst. Evol. Microbiol.">
        <title>Azospirillum ramasamyi sp. nov., a novel diazotrophic bacterium isolated from fermented bovine products.</title>
        <authorList>
            <person name="Anandham R."/>
            <person name="Heo J."/>
            <person name="Krishnamoorthy R."/>
            <person name="SenthilKumar M."/>
            <person name="Gopal N.O."/>
            <person name="Kim S.J."/>
            <person name="Kwon S.W."/>
        </authorList>
    </citation>
    <scope>NUCLEOTIDE SEQUENCE [LARGE SCALE GENOMIC DNA]</scope>
    <source>
        <strain evidence="3 4">M2T2B2</strain>
    </source>
</reference>
<dbReference type="KEGG" id="azm:DM194_12110"/>
<dbReference type="Pfam" id="PF13369">
    <property type="entry name" value="Transglut_core2"/>
    <property type="match status" value="1"/>
</dbReference>
<dbReference type="EMBL" id="CP029829">
    <property type="protein sequence ID" value="AWU94935.1"/>
    <property type="molecule type" value="Genomic_DNA"/>
</dbReference>
<dbReference type="SUPFAM" id="SSF48452">
    <property type="entry name" value="TPR-like"/>
    <property type="match status" value="1"/>
</dbReference>
<organism evidence="3 4">
    <name type="scientific">Azospirillum ramasamyi</name>
    <dbReference type="NCBI Taxonomy" id="682998"/>
    <lineage>
        <taxon>Bacteria</taxon>
        <taxon>Pseudomonadati</taxon>
        <taxon>Pseudomonadota</taxon>
        <taxon>Alphaproteobacteria</taxon>
        <taxon>Rhodospirillales</taxon>
        <taxon>Azospirillaceae</taxon>
        <taxon>Azospirillum</taxon>
    </lineage>
</organism>
<gene>
    <name evidence="3" type="ORF">DM194_12110</name>
</gene>
<evidence type="ECO:0000256" key="1">
    <source>
        <dbReference type="ARBA" id="ARBA00007100"/>
    </source>
</evidence>
<dbReference type="PANTHER" id="PTHR31350">
    <property type="entry name" value="SI:DKEY-261L7.2"/>
    <property type="match status" value="1"/>
</dbReference>
<dbReference type="AlphaFoldDB" id="A0A2U9S5V1"/>